<evidence type="ECO:0000313" key="2">
    <source>
        <dbReference type="EMBL" id="GIX96808.1"/>
    </source>
</evidence>
<evidence type="ECO:0000256" key="1">
    <source>
        <dbReference type="SAM" id="MobiDB-lite"/>
    </source>
</evidence>
<reference evidence="2 3" key="1">
    <citation type="submission" date="2021-06" db="EMBL/GenBank/DDBJ databases">
        <title>Caerostris extrusa draft genome.</title>
        <authorList>
            <person name="Kono N."/>
            <person name="Arakawa K."/>
        </authorList>
    </citation>
    <scope>NUCLEOTIDE SEQUENCE [LARGE SCALE GENOMIC DNA]</scope>
</reference>
<gene>
    <name evidence="2" type="ORF">CEXT_113791</name>
</gene>
<organism evidence="2 3">
    <name type="scientific">Caerostris extrusa</name>
    <name type="common">Bark spider</name>
    <name type="synonym">Caerostris bankana</name>
    <dbReference type="NCBI Taxonomy" id="172846"/>
    <lineage>
        <taxon>Eukaryota</taxon>
        <taxon>Metazoa</taxon>
        <taxon>Ecdysozoa</taxon>
        <taxon>Arthropoda</taxon>
        <taxon>Chelicerata</taxon>
        <taxon>Arachnida</taxon>
        <taxon>Araneae</taxon>
        <taxon>Araneomorphae</taxon>
        <taxon>Entelegynae</taxon>
        <taxon>Araneoidea</taxon>
        <taxon>Araneidae</taxon>
        <taxon>Caerostris</taxon>
    </lineage>
</organism>
<feature type="compositionally biased region" description="Basic and acidic residues" evidence="1">
    <location>
        <begin position="103"/>
        <end position="113"/>
    </location>
</feature>
<protein>
    <submittedName>
        <fullName evidence="2">Uncharacterized protein</fullName>
    </submittedName>
</protein>
<sequence>MLFQSTLYFPSQNKAHLLIHLLCQTPLYISPQVNFTADINSILISESASSPRNLSSLSHCVPVCDMRTRPQKVLKKPSGRACFQSLKLHRNSKKGCRNPLQRESTRFRNAERD</sequence>
<dbReference type="Proteomes" id="UP001054945">
    <property type="component" value="Unassembled WGS sequence"/>
</dbReference>
<proteinExistence type="predicted"/>
<dbReference type="AlphaFoldDB" id="A0AAV4PIG0"/>
<feature type="region of interest" description="Disordered" evidence="1">
    <location>
        <begin position="91"/>
        <end position="113"/>
    </location>
</feature>
<dbReference type="EMBL" id="BPLR01004699">
    <property type="protein sequence ID" value="GIX96808.1"/>
    <property type="molecule type" value="Genomic_DNA"/>
</dbReference>
<name>A0AAV4PIG0_CAEEX</name>
<accession>A0AAV4PIG0</accession>
<comment type="caution">
    <text evidence="2">The sequence shown here is derived from an EMBL/GenBank/DDBJ whole genome shotgun (WGS) entry which is preliminary data.</text>
</comment>
<keyword evidence="3" id="KW-1185">Reference proteome</keyword>
<evidence type="ECO:0000313" key="3">
    <source>
        <dbReference type="Proteomes" id="UP001054945"/>
    </source>
</evidence>